<dbReference type="EMBL" id="MAYG01000001">
    <property type="protein sequence ID" value="OCA73004.1"/>
    <property type="molecule type" value="Genomic_DNA"/>
</dbReference>
<organism evidence="2 3">
    <name type="scientific">Chryseobacterium arthrosphaerae</name>
    <dbReference type="NCBI Taxonomy" id="651561"/>
    <lineage>
        <taxon>Bacteria</taxon>
        <taxon>Pseudomonadati</taxon>
        <taxon>Bacteroidota</taxon>
        <taxon>Flavobacteriia</taxon>
        <taxon>Flavobacteriales</taxon>
        <taxon>Weeksellaceae</taxon>
        <taxon>Chryseobacterium group</taxon>
        <taxon>Chryseobacterium</taxon>
    </lineage>
</organism>
<dbReference type="RefSeq" id="WP_065397015.1">
    <property type="nucleotide sequence ID" value="NZ_JBCNJS010000002.1"/>
</dbReference>
<keyword evidence="1" id="KW-0472">Membrane</keyword>
<comment type="caution">
    <text evidence="2">The sequence shown here is derived from an EMBL/GenBank/DDBJ whole genome shotgun (WGS) entry which is preliminary data.</text>
</comment>
<evidence type="ECO:0008006" key="4">
    <source>
        <dbReference type="Google" id="ProtNLM"/>
    </source>
</evidence>
<protein>
    <recommendedName>
        <fullName evidence="4">DUF2975 domain-containing protein</fullName>
    </recommendedName>
</protein>
<keyword evidence="1" id="KW-0812">Transmembrane</keyword>
<sequence>MNQTKIISRILFYICSLLSAGYLMTVLYSLFCLVTGYSIMPYNEGKYLHINLPFTEQPFLNIENNYPYMIFSFLLVLTTYGIFFWFSAKVFRVFFQQKLFTKENITELKKFYVYNIFIPLPLVIIASFFVEVENMVWGLVFIHFMLGIFCLFLANIFKQGLHLQNEQDLFI</sequence>
<dbReference type="OrthoDB" id="714390at2"/>
<dbReference type="Pfam" id="PF11188">
    <property type="entry name" value="DUF2975"/>
    <property type="match status" value="1"/>
</dbReference>
<keyword evidence="1" id="KW-1133">Transmembrane helix</keyword>
<evidence type="ECO:0000313" key="2">
    <source>
        <dbReference type="EMBL" id="OCA73004.1"/>
    </source>
</evidence>
<accession>A0A1B8ZNA5</accession>
<feature type="transmembrane region" description="Helical" evidence="1">
    <location>
        <begin position="68"/>
        <end position="91"/>
    </location>
</feature>
<dbReference type="Proteomes" id="UP000093432">
    <property type="component" value="Unassembled WGS sequence"/>
</dbReference>
<evidence type="ECO:0000313" key="3">
    <source>
        <dbReference type="Proteomes" id="UP000093432"/>
    </source>
</evidence>
<dbReference type="STRING" id="651561.BBI00_01015"/>
<feature type="transmembrane region" description="Helical" evidence="1">
    <location>
        <begin position="136"/>
        <end position="157"/>
    </location>
</feature>
<evidence type="ECO:0000256" key="1">
    <source>
        <dbReference type="SAM" id="Phobius"/>
    </source>
</evidence>
<dbReference type="InterPro" id="IPR021354">
    <property type="entry name" value="DUF2975"/>
</dbReference>
<reference evidence="3" key="1">
    <citation type="submission" date="2016-07" db="EMBL/GenBank/DDBJ databases">
        <authorList>
            <person name="Florea S."/>
            <person name="Webb J.S."/>
            <person name="Jaromczyk J."/>
            <person name="Schardl C.L."/>
        </authorList>
    </citation>
    <scope>NUCLEOTIDE SEQUENCE [LARGE SCALE GENOMIC DNA]</scope>
    <source>
        <strain evidence="3">CC-VM-7</strain>
    </source>
</reference>
<gene>
    <name evidence="2" type="ORF">BBI00_01015</name>
</gene>
<dbReference type="AlphaFoldDB" id="A0A1B8ZNA5"/>
<name>A0A1B8ZNA5_9FLAO</name>
<proteinExistence type="predicted"/>
<feature type="transmembrane region" description="Helical" evidence="1">
    <location>
        <begin position="12"/>
        <end position="39"/>
    </location>
</feature>
<feature type="transmembrane region" description="Helical" evidence="1">
    <location>
        <begin position="111"/>
        <end position="130"/>
    </location>
</feature>